<accession>A0A820FC02</accession>
<feature type="compositionally biased region" description="Basic and acidic residues" evidence="1">
    <location>
        <begin position="18"/>
        <end position="40"/>
    </location>
</feature>
<dbReference type="AlphaFoldDB" id="A0A820FC02"/>
<reference evidence="3" key="1">
    <citation type="submission" date="2021-02" db="EMBL/GenBank/DDBJ databases">
        <authorList>
            <person name="Nowell W R."/>
        </authorList>
    </citation>
    <scope>NUCLEOTIDE SEQUENCE</scope>
</reference>
<sequence length="40" mass="4874">MVSNTKKEKNTKQHKHRSDHDRVEKVRERERRSPSNDDKS</sequence>
<dbReference type="Proteomes" id="UP000663844">
    <property type="component" value="Unassembled WGS sequence"/>
</dbReference>
<feature type="region of interest" description="Disordered" evidence="1">
    <location>
        <begin position="1"/>
        <end position="40"/>
    </location>
</feature>
<feature type="non-terminal residue" evidence="3">
    <location>
        <position position="1"/>
    </location>
</feature>
<dbReference type="EMBL" id="CAJOAZ010012929">
    <property type="protein sequence ID" value="CAF4259824.1"/>
    <property type="molecule type" value="Genomic_DNA"/>
</dbReference>
<evidence type="ECO:0000313" key="3">
    <source>
        <dbReference type="EMBL" id="CAF4259824.1"/>
    </source>
</evidence>
<feature type="compositionally biased region" description="Basic and acidic residues" evidence="1">
    <location>
        <begin position="1"/>
        <end position="11"/>
    </location>
</feature>
<name>A0A820FC02_9BILA</name>
<proteinExistence type="predicted"/>
<evidence type="ECO:0000313" key="4">
    <source>
        <dbReference type="Proteomes" id="UP000663844"/>
    </source>
</evidence>
<organism evidence="3 4">
    <name type="scientific">Adineta steineri</name>
    <dbReference type="NCBI Taxonomy" id="433720"/>
    <lineage>
        <taxon>Eukaryota</taxon>
        <taxon>Metazoa</taxon>
        <taxon>Spiralia</taxon>
        <taxon>Gnathifera</taxon>
        <taxon>Rotifera</taxon>
        <taxon>Eurotatoria</taxon>
        <taxon>Bdelloidea</taxon>
        <taxon>Adinetida</taxon>
        <taxon>Adinetidae</taxon>
        <taxon>Adineta</taxon>
    </lineage>
</organism>
<evidence type="ECO:0000313" key="2">
    <source>
        <dbReference type="EMBL" id="CAF3768380.1"/>
    </source>
</evidence>
<evidence type="ECO:0000256" key="1">
    <source>
        <dbReference type="SAM" id="MobiDB-lite"/>
    </source>
</evidence>
<dbReference type="EMBL" id="CAJOAZ010001126">
    <property type="protein sequence ID" value="CAF3768380.1"/>
    <property type="molecule type" value="Genomic_DNA"/>
</dbReference>
<comment type="caution">
    <text evidence="3">The sequence shown here is derived from an EMBL/GenBank/DDBJ whole genome shotgun (WGS) entry which is preliminary data.</text>
</comment>
<gene>
    <name evidence="2" type="ORF">OXD698_LOCUS16440</name>
    <name evidence="3" type="ORF">OXD698_LOCUS43909</name>
</gene>
<protein>
    <submittedName>
        <fullName evidence="3">Uncharacterized protein</fullName>
    </submittedName>
</protein>